<dbReference type="InterPro" id="IPR029062">
    <property type="entry name" value="Class_I_gatase-like"/>
</dbReference>
<dbReference type="InterPro" id="IPR002818">
    <property type="entry name" value="DJ-1/PfpI"/>
</dbReference>
<dbReference type="PANTHER" id="PTHR42733:SF12">
    <property type="entry name" value="PROTEINASE"/>
    <property type="match status" value="1"/>
</dbReference>
<comment type="caution">
    <text evidence="3">The sequence shown here is derived from an EMBL/GenBank/DDBJ whole genome shotgun (WGS) entry which is preliminary data.</text>
</comment>
<dbReference type="Gene3D" id="3.40.50.880">
    <property type="match status" value="1"/>
</dbReference>
<organism evidence="3 4">
    <name type="scientific">Haloferula chungangensis</name>
    <dbReference type="NCBI Taxonomy" id="1048331"/>
    <lineage>
        <taxon>Bacteria</taxon>
        <taxon>Pseudomonadati</taxon>
        <taxon>Verrucomicrobiota</taxon>
        <taxon>Verrucomicrobiia</taxon>
        <taxon>Verrucomicrobiales</taxon>
        <taxon>Verrucomicrobiaceae</taxon>
        <taxon>Haloferula</taxon>
    </lineage>
</organism>
<dbReference type="CDD" id="cd03134">
    <property type="entry name" value="GATase1_PfpI_like"/>
    <property type="match status" value="1"/>
</dbReference>
<protein>
    <submittedName>
        <fullName evidence="3">Type 1 glutamine amidotransferase domain-containing protein</fullName>
    </submittedName>
</protein>
<dbReference type="EMBL" id="JBHTBS010000006">
    <property type="protein sequence ID" value="MFC7338022.1"/>
    <property type="molecule type" value="Genomic_DNA"/>
</dbReference>
<gene>
    <name evidence="3" type="ORF">ACFQY0_12590</name>
</gene>
<dbReference type="PANTHER" id="PTHR42733">
    <property type="entry name" value="DJ-1 PROTEIN"/>
    <property type="match status" value="1"/>
</dbReference>
<dbReference type="PROSITE" id="PS51276">
    <property type="entry name" value="PEPTIDASE_C56_PFPI"/>
    <property type="match status" value="1"/>
</dbReference>
<accession>A0ABW2L6M8</accession>
<dbReference type="SUPFAM" id="SSF52317">
    <property type="entry name" value="Class I glutamine amidotransferase-like"/>
    <property type="match status" value="1"/>
</dbReference>
<dbReference type="Pfam" id="PF01965">
    <property type="entry name" value="DJ-1_PfpI"/>
    <property type="match status" value="1"/>
</dbReference>
<sequence>MKQHDLTNKTIAILATDGFEQVELTKPRAAIEEAGATTHIVSLKPGKIQGFNHADKGDQFEVDRTLDSVTASDYDGLLIPGGVHNPDALRVDEGAVHFVREFFRQHKPVAAICHGPWVLVEAGVLKGRTVTSWPSLKTDITNAGGNWVDQKVHCDEGLVTSRNPDDIPAFCAKAIEEFAEGKHAEQTP</sequence>
<name>A0ABW2L6M8_9BACT</name>
<evidence type="ECO:0000313" key="3">
    <source>
        <dbReference type="EMBL" id="MFC7338022.1"/>
    </source>
</evidence>
<reference evidence="4" key="1">
    <citation type="journal article" date="2019" name="Int. J. Syst. Evol. Microbiol.">
        <title>The Global Catalogue of Microorganisms (GCM) 10K type strain sequencing project: providing services to taxonomists for standard genome sequencing and annotation.</title>
        <authorList>
            <consortium name="The Broad Institute Genomics Platform"/>
            <consortium name="The Broad Institute Genome Sequencing Center for Infectious Disease"/>
            <person name="Wu L."/>
            <person name="Ma J."/>
        </authorList>
    </citation>
    <scope>NUCLEOTIDE SEQUENCE [LARGE SCALE GENOMIC DNA]</scope>
    <source>
        <strain evidence="4">CGMCC 4.1467</strain>
    </source>
</reference>
<dbReference type="InterPro" id="IPR006286">
    <property type="entry name" value="C56_PfpI-like"/>
</dbReference>
<evidence type="ECO:0000259" key="2">
    <source>
        <dbReference type="Pfam" id="PF01965"/>
    </source>
</evidence>
<dbReference type="NCBIfam" id="TIGR01382">
    <property type="entry name" value="PfpI"/>
    <property type="match status" value="1"/>
</dbReference>
<comment type="similarity">
    <text evidence="1">Belongs to the peptidase C56 family.</text>
</comment>
<feature type="domain" description="DJ-1/PfpI" evidence="2">
    <location>
        <begin position="9"/>
        <end position="177"/>
    </location>
</feature>
<evidence type="ECO:0000256" key="1">
    <source>
        <dbReference type="ARBA" id="ARBA00008542"/>
    </source>
</evidence>
<keyword evidence="4" id="KW-1185">Reference proteome</keyword>
<dbReference type="Proteomes" id="UP001596472">
    <property type="component" value="Unassembled WGS sequence"/>
</dbReference>
<dbReference type="RefSeq" id="WP_379712889.1">
    <property type="nucleotide sequence ID" value="NZ_JBHTBS010000006.1"/>
</dbReference>
<evidence type="ECO:0000313" key="4">
    <source>
        <dbReference type="Proteomes" id="UP001596472"/>
    </source>
</evidence>
<proteinExistence type="inferred from homology"/>
<keyword evidence="3" id="KW-0315">Glutamine amidotransferase</keyword>